<dbReference type="AlphaFoldDB" id="A0A4P7QGS4"/>
<sequence length="116" mass="12479">MAVGFSWAAVAGIPLVWWLWPEGRVVGGLELLGLIMGLGLLLAALPYSLDQVVLRMAGTAYFALLRAILPMVATVMGAVFLAQWLSWIEVANGRSGSGLCEGRIRRAGARASRRIR</sequence>
<name>A0A4P7QGS4_9CORY</name>
<organism evidence="2 3">
    <name type="scientific">Corynebacterium endometrii</name>
    <dbReference type="NCBI Taxonomy" id="2488819"/>
    <lineage>
        <taxon>Bacteria</taxon>
        <taxon>Bacillati</taxon>
        <taxon>Actinomycetota</taxon>
        <taxon>Actinomycetes</taxon>
        <taxon>Mycobacteriales</taxon>
        <taxon>Corynebacteriaceae</taxon>
        <taxon>Corynebacterium</taxon>
    </lineage>
</organism>
<keyword evidence="3" id="KW-1185">Reference proteome</keyword>
<keyword evidence="1" id="KW-0472">Membrane</keyword>
<gene>
    <name evidence="2" type="ORF">CENDO_07575</name>
</gene>
<keyword evidence="1" id="KW-0812">Transmembrane</keyword>
<evidence type="ECO:0000313" key="2">
    <source>
        <dbReference type="EMBL" id="QCB28789.1"/>
    </source>
</evidence>
<protein>
    <submittedName>
        <fullName evidence="2">Uncharacterized protein</fullName>
    </submittedName>
</protein>
<keyword evidence="1" id="KW-1133">Transmembrane helix</keyword>
<dbReference type="EMBL" id="CP039247">
    <property type="protein sequence ID" value="QCB28789.1"/>
    <property type="molecule type" value="Genomic_DNA"/>
</dbReference>
<feature type="transmembrane region" description="Helical" evidence="1">
    <location>
        <begin position="25"/>
        <end position="49"/>
    </location>
</feature>
<reference evidence="2 3" key="1">
    <citation type="submission" date="2019-04" db="EMBL/GenBank/DDBJ databases">
        <title>Corynebacterium endometrii sp. nov., isolated from the uterus of a cow with endometritis.</title>
        <authorList>
            <person name="Ballas P."/>
            <person name="Ruckert C."/>
            <person name="Wagener K."/>
            <person name="Drillich M."/>
            <person name="Kaempfer P."/>
            <person name="Busse H.-J."/>
            <person name="Ehling-Schulz M."/>
        </authorList>
    </citation>
    <scope>NUCLEOTIDE SEQUENCE [LARGE SCALE GENOMIC DNA]</scope>
    <source>
        <strain evidence="2 3">LMM-1653</strain>
    </source>
</reference>
<evidence type="ECO:0000256" key="1">
    <source>
        <dbReference type="SAM" id="Phobius"/>
    </source>
</evidence>
<proteinExistence type="predicted"/>
<dbReference type="SUPFAM" id="SSF103481">
    <property type="entry name" value="Multidrug resistance efflux transporter EmrE"/>
    <property type="match status" value="1"/>
</dbReference>
<dbReference type="Proteomes" id="UP000296352">
    <property type="component" value="Chromosome"/>
</dbReference>
<dbReference type="InterPro" id="IPR037185">
    <property type="entry name" value="EmrE-like"/>
</dbReference>
<accession>A0A4P7QGS4</accession>
<dbReference type="KEGG" id="cee:CENDO_07575"/>
<feature type="transmembrane region" description="Helical" evidence="1">
    <location>
        <begin position="61"/>
        <end position="85"/>
    </location>
</feature>
<evidence type="ECO:0000313" key="3">
    <source>
        <dbReference type="Proteomes" id="UP000296352"/>
    </source>
</evidence>